<dbReference type="EMBL" id="JABWRP020000013">
    <property type="protein sequence ID" value="MBV4542800.1"/>
    <property type="molecule type" value="Genomic_DNA"/>
</dbReference>
<name>A0A923K730_9PSED</name>
<sequence length="189" mass="21006">MMARLTAEHIMLDLTDMPRVGFRGMDSATFLSGKGYELPGQPNRAIRQADGTLVLQLSNTEYFLLGSQIDDGARIAQEERNWTLNDTANYLLPRQDSHAWVALHGPRIAEVMAKICGVDLRPSVFPAGHIAQTQVARVTAVVANTGSEGKQRFELLFDRCSHEYFIEAVMDALSEFNGEYVVFGEDGIR</sequence>
<feature type="domain" description="GCVT N-terminal" evidence="1">
    <location>
        <begin position="51"/>
        <end position="177"/>
    </location>
</feature>
<reference evidence="2" key="2">
    <citation type="submission" date="2020-07" db="EMBL/GenBank/DDBJ databases">
        <authorList>
            <person name="Lood C."/>
            <person name="Girard L."/>
        </authorList>
    </citation>
    <scope>NUCLEOTIDE SEQUENCE</scope>
    <source>
        <strain evidence="2">RW4S2</strain>
    </source>
</reference>
<evidence type="ECO:0000313" key="3">
    <source>
        <dbReference type="EMBL" id="MBV4542800.1"/>
    </source>
</evidence>
<accession>A0A923K730</accession>
<reference evidence="2 4" key="1">
    <citation type="journal article" date="2020" name="Microorganisms">
        <title>Reliable Identification of Environmental Pseudomonas Isolates Using the rpoD Gene.</title>
        <authorList>
            <consortium name="The Broad Institute Genome Sequencing Platform"/>
            <person name="Girard L."/>
            <person name="Lood C."/>
            <person name="Rokni-Zadeh H."/>
            <person name="van Noort V."/>
            <person name="Lavigne R."/>
            <person name="De Mot R."/>
        </authorList>
    </citation>
    <scope>NUCLEOTIDE SEQUENCE</scope>
    <source>
        <strain evidence="2 4">RW4S2</strain>
    </source>
</reference>
<dbReference type="AlphaFoldDB" id="A0A923K730"/>
<evidence type="ECO:0000313" key="4">
    <source>
        <dbReference type="Proteomes" id="UP000628137"/>
    </source>
</evidence>
<dbReference type="Gene3D" id="3.30.1360.120">
    <property type="entry name" value="Probable tRNA modification gtpase trme, domain 1"/>
    <property type="match status" value="1"/>
</dbReference>
<dbReference type="Proteomes" id="UP000628137">
    <property type="component" value="Unassembled WGS sequence"/>
</dbReference>
<evidence type="ECO:0000313" key="2">
    <source>
        <dbReference type="EMBL" id="MBC3472621.1"/>
    </source>
</evidence>
<protein>
    <submittedName>
        <fullName evidence="2">Sarcosine oxidase</fullName>
    </submittedName>
</protein>
<keyword evidence="4" id="KW-1185">Reference proteome</keyword>
<evidence type="ECO:0000259" key="1">
    <source>
        <dbReference type="Pfam" id="PF01571"/>
    </source>
</evidence>
<proteinExistence type="predicted"/>
<dbReference type="InterPro" id="IPR006222">
    <property type="entry name" value="GCVT_N"/>
</dbReference>
<dbReference type="InterPro" id="IPR027266">
    <property type="entry name" value="TrmE/GcvT-like"/>
</dbReference>
<dbReference type="EMBL" id="JABWRP010000017">
    <property type="protein sequence ID" value="MBC3472621.1"/>
    <property type="molecule type" value="Genomic_DNA"/>
</dbReference>
<organism evidence="2">
    <name type="scientific">Pseudomonas vlassakiae</name>
    <dbReference type="NCBI Taxonomy" id="485888"/>
    <lineage>
        <taxon>Bacteria</taxon>
        <taxon>Pseudomonadati</taxon>
        <taxon>Pseudomonadota</taxon>
        <taxon>Gammaproteobacteria</taxon>
        <taxon>Pseudomonadales</taxon>
        <taxon>Pseudomonadaceae</taxon>
        <taxon>Pseudomonas</taxon>
    </lineage>
</organism>
<dbReference type="SUPFAM" id="SSF103025">
    <property type="entry name" value="Folate-binding domain"/>
    <property type="match status" value="1"/>
</dbReference>
<comment type="caution">
    <text evidence="2">The sequence shown here is derived from an EMBL/GenBank/DDBJ whole genome shotgun (WGS) entry which is preliminary data.</text>
</comment>
<gene>
    <name evidence="3" type="ORF">HU738_017270</name>
    <name evidence="2" type="ORF">HU738_18860</name>
</gene>
<dbReference type="Pfam" id="PF01571">
    <property type="entry name" value="GCV_T"/>
    <property type="match status" value="1"/>
</dbReference>
<reference evidence="3" key="3">
    <citation type="submission" date="2021-06" db="EMBL/GenBank/DDBJ databases">
        <title>Updating the genus Pseudomonas: Description of 43 new species and partition of the Pseudomonas putida group.</title>
        <authorList>
            <person name="Girard L."/>
            <person name="Lood C."/>
            <person name="Vandamme P."/>
            <person name="Rokni-Zadeh H."/>
            <person name="Van Noort V."/>
            <person name="Hofte M."/>
            <person name="Lavigne R."/>
            <person name="De Mot R."/>
        </authorList>
    </citation>
    <scope>NUCLEOTIDE SEQUENCE</scope>
    <source>
        <strain evidence="3">RW4S2</strain>
    </source>
</reference>